<name>A0ABQ8UST7_9EUKA</name>
<dbReference type="Proteomes" id="UP001141327">
    <property type="component" value="Unassembled WGS sequence"/>
</dbReference>
<accession>A0ABQ8UST7</accession>
<dbReference type="EMBL" id="JAPMOS010000012">
    <property type="protein sequence ID" value="KAJ4460595.1"/>
    <property type="molecule type" value="Genomic_DNA"/>
</dbReference>
<organism evidence="1 2">
    <name type="scientific">Paratrimastix pyriformis</name>
    <dbReference type="NCBI Taxonomy" id="342808"/>
    <lineage>
        <taxon>Eukaryota</taxon>
        <taxon>Metamonada</taxon>
        <taxon>Preaxostyla</taxon>
        <taxon>Paratrimastigidae</taxon>
        <taxon>Paratrimastix</taxon>
    </lineage>
</organism>
<evidence type="ECO:0000313" key="1">
    <source>
        <dbReference type="EMBL" id="KAJ4460595.1"/>
    </source>
</evidence>
<evidence type="ECO:0000313" key="2">
    <source>
        <dbReference type="Proteomes" id="UP001141327"/>
    </source>
</evidence>
<protein>
    <submittedName>
        <fullName evidence="1">Uncharacterized protein</fullName>
    </submittedName>
</protein>
<comment type="caution">
    <text evidence="1">The sequence shown here is derived from an EMBL/GenBank/DDBJ whole genome shotgun (WGS) entry which is preliminary data.</text>
</comment>
<sequence length="229" mass="24598">MQPPAISLLPPPAVASSMVNYAPAKKSGGILFFHRLPDSRLALEMIHTARLVPRTICRITVLLPIAPHLLCGERPPITWKGVDFSIDVTAYSHSSAIEPGHIVALVSLEIQNANGVGPCFLSADESMYLAATLQQTDCSLFQKLETLFYGAATGPTLIVPLGGSTYKAICSLPEMKPKQLSSFMPPANGYQMQALCRECSPPIHLSAPEALSLSATELVELVRDAEAFL</sequence>
<proteinExistence type="predicted"/>
<reference evidence="1" key="1">
    <citation type="journal article" date="2022" name="bioRxiv">
        <title>Genomics of Preaxostyla Flagellates Illuminates Evolutionary Transitions and the Path Towards Mitochondrial Loss.</title>
        <authorList>
            <person name="Novak L.V.F."/>
            <person name="Treitli S.C."/>
            <person name="Pyrih J."/>
            <person name="Halakuc P."/>
            <person name="Pipaliya S.V."/>
            <person name="Vacek V."/>
            <person name="Brzon O."/>
            <person name="Soukal P."/>
            <person name="Eme L."/>
            <person name="Dacks J.B."/>
            <person name="Karnkowska A."/>
            <person name="Elias M."/>
            <person name="Hampl V."/>
        </authorList>
    </citation>
    <scope>NUCLEOTIDE SEQUENCE</scope>
    <source>
        <strain evidence="1">RCP-MX</strain>
    </source>
</reference>
<gene>
    <name evidence="1" type="ORF">PAPYR_3236</name>
</gene>
<keyword evidence="2" id="KW-1185">Reference proteome</keyword>